<comment type="caution">
    <text evidence="1">The sequence shown here is derived from an EMBL/GenBank/DDBJ whole genome shotgun (WGS) entry which is preliminary data.</text>
</comment>
<dbReference type="Proteomes" id="UP001240236">
    <property type="component" value="Unassembled WGS sequence"/>
</dbReference>
<gene>
    <name evidence="1" type="ORF">J2S42_002486</name>
</gene>
<name>A0AAE3VY91_9ACTN</name>
<keyword evidence="2" id="KW-1185">Reference proteome</keyword>
<organism evidence="1 2">
    <name type="scientific">Catenuloplanes indicus</name>
    <dbReference type="NCBI Taxonomy" id="137267"/>
    <lineage>
        <taxon>Bacteria</taxon>
        <taxon>Bacillati</taxon>
        <taxon>Actinomycetota</taxon>
        <taxon>Actinomycetes</taxon>
        <taxon>Micromonosporales</taxon>
        <taxon>Micromonosporaceae</taxon>
        <taxon>Catenuloplanes</taxon>
    </lineage>
</organism>
<sequence>MGGVHIHGDNHGAAAAGDHARAIVGRYRPDPLAPVLSAARRLHAAIDAVPEALPDPDAALRDVNAIAAATQTEPPDTAAAMAAAHRLLDRVTEAGAFVTATEKLRAALRS</sequence>
<dbReference type="EMBL" id="JAUSUZ010000001">
    <property type="protein sequence ID" value="MDQ0365817.1"/>
    <property type="molecule type" value="Genomic_DNA"/>
</dbReference>
<reference evidence="1 2" key="1">
    <citation type="submission" date="2023-07" db="EMBL/GenBank/DDBJ databases">
        <title>Sequencing the genomes of 1000 actinobacteria strains.</title>
        <authorList>
            <person name="Klenk H.-P."/>
        </authorList>
    </citation>
    <scope>NUCLEOTIDE SEQUENCE [LARGE SCALE GENOMIC DNA]</scope>
    <source>
        <strain evidence="1 2">DSM 44709</strain>
    </source>
</reference>
<dbReference type="AlphaFoldDB" id="A0AAE3VY91"/>
<proteinExistence type="predicted"/>
<accession>A0AAE3VY91</accession>
<evidence type="ECO:0000313" key="1">
    <source>
        <dbReference type="EMBL" id="MDQ0365817.1"/>
    </source>
</evidence>
<dbReference type="RefSeq" id="WP_307238680.1">
    <property type="nucleotide sequence ID" value="NZ_JAUSUZ010000001.1"/>
</dbReference>
<protein>
    <submittedName>
        <fullName evidence="1">Uncharacterized protein</fullName>
    </submittedName>
</protein>
<evidence type="ECO:0000313" key="2">
    <source>
        <dbReference type="Proteomes" id="UP001240236"/>
    </source>
</evidence>